<evidence type="ECO:0000256" key="8">
    <source>
        <dbReference type="ARBA" id="ARBA00047690"/>
    </source>
</evidence>
<keyword evidence="11" id="KW-1185">Reference proteome</keyword>
<keyword evidence="7 9" id="KW-0472">Membrane</keyword>
<evidence type="ECO:0000313" key="10">
    <source>
        <dbReference type="EMBL" id="MBC6491980.1"/>
    </source>
</evidence>
<evidence type="ECO:0000256" key="2">
    <source>
        <dbReference type="ARBA" id="ARBA00022475"/>
    </source>
</evidence>
<evidence type="ECO:0000256" key="9">
    <source>
        <dbReference type="HAMAP-Rule" id="MF_00154"/>
    </source>
</evidence>
<dbReference type="Proteomes" id="UP000765802">
    <property type="component" value="Unassembled WGS sequence"/>
</dbReference>
<dbReference type="EMBL" id="MBUA01000023">
    <property type="protein sequence ID" value="MBC6491980.1"/>
    <property type="molecule type" value="Genomic_DNA"/>
</dbReference>
<dbReference type="InterPro" id="IPR000537">
    <property type="entry name" value="UbiA_prenyltransferase"/>
</dbReference>
<evidence type="ECO:0000256" key="6">
    <source>
        <dbReference type="ARBA" id="ARBA00023133"/>
    </source>
</evidence>
<evidence type="ECO:0000256" key="1">
    <source>
        <dbReference type="ARBA" id="ARBA00004141"/>
    </source>
</evidence>
<feature type="transmembrane region" description="Helical" evidence="9">
    <location>
        <begin position="50"/>
        <end position="73"/>
    </location>
</feature>
<dbReference type="PANTHER" id="PTHR43448:SF2">
    <property type="entry name" value="PROTOHEME IX FARNESYLTRANSFERASE, MITOCHONDRIAL"/>
    <property type="match status" value="1"/>
</dbReference>
<comment type="subcellular location">
    <subcellularLocation>
        <location evidence="9">Cell membrane</location>
        <topology evidence="9">Multi-pass membrane protein</topology>
    </subcellularLocation>
    <subcellularLocation>
        <location evidence="1">Membrane</location>
        <topology evidence="1">Multi-pass membrane protein</topology>
    </subcellularLocation>
</comment>
<dbReference type="RefSeq" id="WP_187257292.1">
    <property type="nucleotide sequence ID" value="NZ_JBHULF010000007.1"/>
</dbReference>
<dbReference type="Gene3D" id="1.10.357.140">
    <property type="entry name" value="UbiA prenyltransferase"/>
    <property type="match status" value="1"/>
</dbReference>
<dbReference type="PROSITE" id="PS00943">
    <property type="entry name" value="UBIA"/>
    <property type="match status" value="1"/>
</dbReference>
<proteinExistence type="inferred from homology"/>
<evidence type="ECO:0000256" key="7">
    <source>
        <dbReference type="ARBA" id="ARBA00023136"/>
    </source>
</evidence>
<name>A0ABR7MB71_9BACT</name>
<reference evidence="10 11" key="1">
    <citation type="submission" date="2016-07" db="EMBL/GenBank/DDBJ databases">
        <title>Genome analysis of Flavihumibacter stibioxidans YS-17.</title>
        <authorList>
            <person name="Shi K."/>
            <person name="Han Y."/>
            <person name="Wang G."/>
        </authorList>
    </citation>
    <scope>NUCLEOTIDE SEQUENCE [LARGE SCALE GENOMIC DNA]</scope>
    <source>
        <strain evidence="10 11">YS-17</strain>
    </source>
</reference>
<dbReference type="InterPro" id="IPR006369">
    <property type="entry name" value="Protohaem_IX_farnesylTrfase"/>
</dbReference>
<evidence type="ECO:0000256" key="5">
    <source>
        <dbReference type="ARBA" id="ARBA00022989"/>
    </source>
</evidence>
<comment type="pathway">
    <text evidence="9">Porphyrin-containing compound metabolism; heme O biosynthesis; heme O from protoheme: step 1/1.</text>
</comment>
<dbReference type="NCBIfam" id="TIGR01473">
    <property type="entry name" value="cyoE_ctaB"/>
    <property type="match status" value="1"/>
</dbReference>
<accession>A0ABR7MB71</accession>
<comment type="function">
    <text evidence="9">Converts heme B (protoheme IX) to heme O by substitution of the vinyl group on carbon 2 of heme B porphyrin ring with a hydroxyethyl farnesyl side group.</text>
</comment>
<dbReference type="EC" id="2.5.1.141" evidence="9"/>
<evidence type="ECO:0000256" key="4">
    <source>
        <dbReference type="ARBA" id="ARBA00022692"/>
    </source>
</evidence>
<dbReference type="InterPro" id="IPR044878">
    <property type="entry name" value="UbiA_sf"/>
</dbReference>
<organism evidence="10 11">
    <name type="scientific">Flavihumibacter stibioxidans</name>
    <dbReference type="NCBI Taxonomy" id="1834163"/>
    <lineage>
        <taxon>Bacteria</taxon>
        <taxon>Pseudomonadati</taxon>
        <taxon>Bacteroidota</taxon>
        <taxon>Chitinophagia</taxon>
        <taxon>Chitinophagales</taxon>
        <taxon>Chitinophagaceae</taxon>
        <taxon>Flavihumibacter</taxon>
    </lineage>
</organism>
<comment type="miscellaneous">
    <text evidence="9">Carbon 2 of the heme B porphyrin ring is defined according to the Fischer nomenclature.</text>
</comment>
<protein>
    <recommendedName>
        <fullName evidence="9">Protoheme IX farnesyltransferase</fullName>
        <ecNumber evidence="9">2.5.1.141</ecNumber>
    </recommendedName>
    <alternativeName>
        <fullName evidence="9">Heme B farnesyltransferase</fullName>
    </alternativeName>
    <alternativeName>
        <fullName evidence="9">Heme O synthase</fullName>
    </alternativeName>
</protein>
<dbReference type="Pfam" id="PF01040">
    <property type="entry name" value="UbiA"/>
    <property type="match status" value="1"/>
</dbReference>
<keyword evidence="3 9" id="KW-0808">Transferase</keyword>
<dbReference type="CDD" id="cd13957">
    <property type="entry name" value="PT_UbiA_Cox10"/>
    <property type="match status" value="1"/>
</dbReference>
<dbReference type="PANTHER" id="PTHR43448">
    <property type="entry name" value="PROTOHEME IX FARNESYLTRANSFERASE, MITOCHONDRIAL"/>
    <property type="match status" value="1"/>
</dbReference>
<gene>
    <name evidence="9" type="primary">ctaB</name>
    <name evidence="10" type="ORF">BC349_13030</name>
</gene>
<comment type="caution">
    <text evidence="10">The sequence shown here is derived from an EMBL/GenBank/DDBJ whole genome shotgun (WGS) entry which is preliminary data.</text>
</comment>
<sequence>MQQSDSVKPVNKNSMSKRLRDYMLLVKFSLTIMVVFSAVISYLLAPKVVAYDWLMITLLFLAGFLVTGSANTINQVVEKDTDALMKRTANRPIASGRMSVTEGWAFAVVTGILGVFMLWYFFNGLSAALAAFSLFLYAFIYTPLKKVNAISVLVGAFPGGLPCLIGFAAGNDTIVAGEHGWQDLGGWALFAIQFFWQFPHFWAIAWLAHKDYETAGFKMLPSDQGPTKYSAVQSIIYSVLLVPVGLLPYLIGLTGWVSMLIVLLSNLGMIYLSVRLYMDMEKGAARKVMFGSYIYLMVIFFALVADKIK</sequence>
<feature type="transmembrane region" description="Helical" evidence="9">
    <location>
        <begin position="147"/>
        <end position="167"/>
    </location>
</feature>
<feature type="transmembrane region" description="Helical" evidence="9">
    <location>
        <begin position="229"/>
        <end position="250"/>
    </location>
</feature>
<feature type="transmembrane region" description="Helical" evidence="9">
    <location>
        <begin position="94"/>
        <end position="113"/>
    </location>
</feature>
<comment type="catalytic activity">
    <reaction evidence="8 9">
        <text>heme b + (2E,6E)-farnesyl diphosphate + H2O = Fe(II)-heme o + diphosphate</text>
        <dbReference type="Rhea" id="RHEA:28070"/>
        <dbReference type="ChEBI" id="CHEBI:15377"/>
        <dbReference type="ChEBI" id="CHEBI:33019"/>
        <dbReference type="ChEBI" id="CHEBI:60344"/>
        <dbReference type="ChEBI" id="CHEBI:60530"/>
        <dbReference type="ChEBI" id="CHEBI:175763"/>
        <dbReference type="EC" id="2.5.1.141"/>
    </reaction>
</comment>
<keyword evidence="6 9" id="KW-0350">Heme biosynthesis</keyword>
<dbReference type="HAMAP" id="MF_00154">
    <property type="entry name" value="CyoE_CtaB"/>
    <property type="match status" value="1"/>
</dbReference>
<feature type="transmembrane region" description="Helical" evidence="9">
    <location>
        <begin position="21"/>
        <end position="44"/>
    </location>
</feature>
<evidence type="ECO:0000313" key="11">
    <source>
        <dbReference type="Proteomes" id="UP000765802"/>
    </source>
</evidence>
<dbReference type="InterPro" id="IPR030470">
    <property type="entry name" value="UbiA_prenylTrfase_CS"/>
</dbReference>
<comment type="similarity">
    <text evidence="9">Belongs to the UbiA prenyltransferase family. Protoheme IX farnesyltransferase subfamily.</text>
</comment>
<feature type="transmembrane region" description="Helical" evidence="9">
    <location>
        <begin position="119"/>
        <end position="140"/>
    </location>
</feature>
<feature type="transmembrane region" description="Helical" evidence="9">
    <location>
        <begin position="256"/>
        <end position="276"/>
    </location>
</feature>
<keyword evidence="4 9" id="KW-0812">Transmembrane</keyword>
<evidence type="ECO:0000256" key="3">
    <source>
        <dbReference type="ARBA" id="ARBA00022679"/>
    </source>
</evidence>
<keyword evidence="5 9" id="KW-1133">Transmembrane helix</keyword>
<feature type="transmembrane region" description="Helical" evidence="9">
    <location>
        <begin position="187"/>
        <end position="208"/>
    </location>
</feature>
<feature type="transmembrane region" description="Helical" evidence="9">
    <location>
        <begin position="288"/>
        <end position="305"/>
    </location>
</feature>
<keyword evidence="2 9" id="KW-1003">Cell membrane</keyword>